<protein>
    <submittedName>
        <fullName evidence="3">Uncharacterized protein</fullName>
    </submittedName>
</protein>
<feature type="region of interest" description="Disordered" evidence="1">
    <location>
        <begin position="107"/>
        <end position="155"/>
    </location>
</feature>
<keyword evidence="2" id="KW-1133">Transmembrane helix</keyword>
<organism evidence="3 4">
    <name type="scientific">Steinernema hermaphroditum</name>
    <dbReference type="NCBI Taxonomy" id="289476"/>
    <lineage>
        <taxon>Eukaryota</taxon>
        <taxon>Metazoa</taxon>
        <taxon>Ecdysozoa</taxon>
        <taxon>Nematoda</taxon>
        <taxon>Chromadorea</taxon>
        <taxon>Rhabditida</taxon>
        <taxon>Tylenchina</taxon>
        <taxon>Panagrolaimomorpha</taxon>
        <taxon>Strongyloidoidea</taxon>
        <taxon>Steinernematidae</taxon>
        <taxon>Steinernema</taxon>
    </lineage>
</organism>
<dbReference type="Proteomes" id="UP001175271">
    <property type="component" value="Unassembled WGS sequence"/>
</dbReference>
<name>A0AA39LZ01_9BILA</name>
<dbReference type="AlphaFoldDB" id="A0AA39LZ01"/>
<reference evidence="3" key="1">
    <citation type="submission" date="2023-06" db="EMBL/GenBank/DDBJ databases">
        <title>Genomic analysis of the entomopathogenic nematode Steinernema hermaphroditum.</title>
        <authorList>
            <person name="Schwarz E.M."/>
            <person name="Heppert J.K."/>
            <person name="Baniya A."/>
            <person name="Schwartz H.T."/>
            <person name="Tan C.-H."/>
            <person name="Antoshechkin I."/>
            <person name="Sternberg P.W."/>
            <person name="Goodrich-Blair H."/>
            <person name="Dillman A.R."/>
        </authorList>
    </citation>
    <scope>NUCLEOTIDE SEQUENCE</scope>
    <source>
        <strain evidence="3">PS9179</strain>
        <tissue evidence="3">Whole animal</tissue>
    </source>
</reference>
<accession>A0AA39LZ01</accession>
<proteinExistence type="predicted"/>
<evidence type="ECO:0000313" key="3">
    <source>
        <dbReference type="EMBL" id="KAK0414470.1"/>
    </source>
</evidence>
<keyword evidence="4" id="KW-1185">Reference proteome</keyword>
<comment type="caution">
    <text evidence="3">The sequence shown here is derived from an EMBL/GenBank/DDBJ whole genome shotgun (WGS) entry which is preliminary data.</text>
</comment>
<evidence type="ECO:0000256" key="1">
    <source>
        <dbReference type="SAM" id="MobiDB-lite"/>
    </source>
</evidence>
<dbReference type="EMBL" id="JAUCMV010000002">
    <property type="protein sequence ID" value="KAK0414470.1"/>
    <property type="molecule type" value="Genomic_DNA"/>
</dbReference>
<keyword evidence="2" id="KW-0812">Transmembrane</keyword>
<keyword evidence="2" id="KW-0472">Membrane</keyword>
<feature type="transmembrane region" description="Helical" evidence="2">
    <location>
        <begin position="37"/>
        <end position="58"/>
    </location>
</feature>
<sequence>MHLYGLKQSFQESHSTLEKIDNSGVVGNLDAPENSPAIPLLVLDVLYLTLLCCCGLVLRVKQELSFKMPKMGNWVSDTDRNAPTVVRRHYPTQKTVTSNATRETWAQKNRAPRVNGKPPVVTKYESGSDDEPDWSRFAVPDDKKPGVSRNKKQVSSVEEKVKELIAIMRANDEICQCCRKRHPVDGGQ</sequence>
<evidence type="ECO:0000313" key="4">
    <source>
        <dbReference type="Proteomes" id="UP001175271"/>
    </source>
</evidence>
<evidence type="ECO:0000256" key="2">
    <source>
        <dbReference type="SAM" id="Phobius"/>
    </source>
</evidence>
<gene>
    <name evidence="3" type="ORF">QR680_011447</name>
</gene>